<dbReference type="PANTHER" id="PTHR43465">
    <property type="entry name" value="DUF1680 DOMAIN PROTEIN (AFU_ORTHOLOGUE AFUA_1G08910)"/>
    <property type="match status" value="1"/>
</dbReference>
<dbReference type="Pfam" id="PF20736">
    <property type="entry name" value="Glyco_hydro127M"/>
    <property type="match status" value="1"/>
</dbReference>
<dbReference type="EC" id="3.2.1.185" evidence="4"/>
<organism evidence="4 5">
    <name type="scientific">Proteiniphilum saccharofermentans</name>
    <dbReference type="NCBI Taxonomy" id="1642647"/>
    <lineage>
        <taxon>Bacteria</taxon>
        <taxon>Pseudomonadati</taxon>
        <taxon>Bacteroidota</taxon>
        <taxon>Bacteroidia</taxon>
        <taxon>Bacteroidales</taxon>
        <taxon>Dysgonomonadaceae</taxon>
        <taxon>Proteiniphilum</taxon>
    </lineage>
</organism>
<keyword evidence="5" id="KW-1185">Reference proteome</keyword>
<dbReference type="PANTHER" id="PTHR43465:SF2">
    <property type="entry name" value="DUF1680 DOMAIN PROTEIN (AFU_ORTHOLOGUE AFUA_1G08910)"/>
    <property type="match status" value="1"/>
</dbReference>
<evidence type="ECO:0000313" key="4">
    <source>
        <dbReference type="EMBL" id="SCD19853.1"/>
    </source>
</evidence>
<dbReference type="Gene3D" id="1.50.10.20">
    <property type="match status" value="1"/>
</dbReference>
<feature type="domain" description="Non-reducing end beta-L-arabinofuranosidase-like GH127 catalytic" evidence="1">
    <location>
        <begin position="1"/>
        <end position="309"/>
    </location>
</feature>
<dbReference type="InterPro" id="IPR049049">
    <property type="entry name" value="Beta-AFase-like_GH127_C"/>
</dbReference>
<evidence type="ECO:0000259" key="2">
    <source>
        <dbReference type="Pfam" id="PF20736"/>
    </source>
</evidence>
<dbReference type="SUPFAM" id="SSF48208">
    <property type="entry name" value="Six-hairpin glycosidases"/>
    <property type="match status" value="1"/>
</dbReference>
<dbReference type="EMBL" id="LT605205">
    <property type="protein sequence ID" value="SCD19853.1"/>
    <property type="molecule type" value="Genomic_DNA"/>
</dbReference>
<protein>
    <submittedName>
        <fullName evidence="4">Beta-L-arabinofuranosidase</fullName>
        <ecNumber evidence="4">3.2.1.185</ecNumber>
    </submittedName>
</protein>
<dbReference type="AlphaFoldDB" id="A0A1R3SU57"/>
<proteinExistence type="predicted"/>
<feature type="domain" description="Non-reducing end beta-L-arabinofuranosidase-like GH127 middle" evidence="2">
    <location>
        <begin position="319"/>
        <end position="431"/>
    </location>
</feature>
<dbReference type="InterPro" id="IPR012878">
    <property type="entry name" value="Beta-AFase-like_GH127_cat"/>
</dbReference>
<dbReference type="InterPro" id="IPR008928">
    <property type="entry name" value="6-hairpin_glycosidase_sf"/>
</dbReference>
<dbReference type="STRING" id="1642647.PSM36_1028"/>
<accession>A0A1R3SU57</accession>
<evidence type="ECO:0000259" key="1">
    <source>
        <dbReference type="Pfam" id="PF07944"/>
    </source>
</evidence>
<dbReference type="Proteomes" id="UP000187464">
    <property type="component" value="Chromosome I"/>
</dbReference>
<sequence length="546" mass="61585">MDTLISYIAGAQLPDGYLYTAWNLRAKDYSDAYCLYEKDRYDNLKDSHELYNAGHMYEAAVAHYQATGQTNFLDIATKNADHIYDLFGPGKREAVPGHQEIEIGLVKLYRVTRNPKYLEMAKLFLDRRGKGLGAGAPYSQDHKPVTEQEEAVGHAVRANYMYTAMTDIAALTGDQEYVRAIDKLWENVVNKKMYLTGGMGALYHGEAYGKNYELPNISYAETCASIAGVYWNHRMFLLHGDAKYIDVMERIMYNGLISGVSLDGTKFFYPNVLYADGKLDFNQGKPGRSEWFTCSCCPTNIVRFVSSVPGYLYATCGDQIYVNLYMDNTVNIELKKTDIRIEQQTDYPWNGTVRTIISPSRKTRFTVNFRIPGWTQGSPVPGDLYTYTNNTPAKPVITINGVQADVAVEKGYAKIDREWKKGDIVELEFLMEVKKVVANENVEADNGRIALEYGPLVYCLEEPDNGPVDHILLDKNANFKAHFQSDILGGVTVLEGDATIITLNENKVSGMSRPVKAIPYYAWNHRGDKSMVVWIPYRMQGVSIHP</sequence>
<reference evidence="4 5" key="1">
    <citation type="submission" date="2016-08" db="EMBL/GenBank/DDBJ databases">
        <authorList>
            <person name="Seilhamer J.J."/>
        </authorList>
    </citation>
    <scope>NUCLEOTIDE SEQUENCE [LARGE SCALE GENOMIC DNA]</scope>
    <source>
        <strain evidence="4">M3/6</strain>
    </source>
</reference>
<gene>
    <name evidence="4" type="ORF">PSM36_1028</name>
</gene>
<dbReference type="InterPro" id="IPR049046">
    <property type="entry name" value="Beta-AFase-like_GH127_middle"/>
</dbReference>
<dbReference type="InterPro" id="IPR049174">
    <property type="entry name" value="Beta-AFase-like"/>
</dbReference>
<keyword evidence="4" id="KW-0378">Hydrolase</keyword>
<dbReference type="KEGG" id="psac:PSM36_1028"/>
<keyword evidence="4" id="KW-0326">Glycosidase</keyword>
<evidence type="ECO:0000313" key="5">
    <source>
        <dbReference type="Proteomes" id="UP000187464"/>
    </source>
</evidence>
<dbReference type="GO" id="GO:0102478">
    <property type="term" value="F:beta-L-arabinofuranosidase activity"/>
    <property type="evidence" value="ECO:0007669"/>
    <property type="project" value="UniProtKB-EC"/>
</dbReference>
<evidence type="ECO:0000259" key="3">
    <source>
        <dbReference type="Pfam" id="PF20737"/>
    </source>
</evidence>
<dbReference type="GO" id="GO:0005975">
    <property type="term" value="P:carbohydrate metabolic process"/>
    <property type="evidence" value="ECO:0007669"/>
    <property type="project" value="InterPro"/>
</dbReference>
<dbReference type="Pfam" id="PF20737">
    <property type="entry name" value="Glyco_hydro127C"/>
    <property type="match status" value="1"/>
</dbReference>
<dbReference type="Pfam" id="PF07944">
    <property type="entry name" value="Beta-AFase-like_GH127_cat"/>
    <property type="match status" value="1"/>
</dbReference>
<feature type="domain" description="Non-reducing end beta-L-arabinofuranosidase-like GH127 C-terminal" evidence="3">
    <location>
        <begin position="433"/>
        <end position="536"/>
    </location>
</feature>
<name>A0A1R3SU57_9BACT</name>